<evidence type="ECO:0000313" key="3">
    <source>
        <dbReference type="Proteomes" id="UP000182412"/>
    </source>
</evidence>
<sequence>MNWKKIVAGVFACGLMMGTVSAQQPAAAEYQNMLQQDFVLSYGYEGKTEKVRITGDAGKRMTAILQENLWYPKVLGTNDKIYQFYIEKVTKAKVLPLNMLGSDKLSPDEKWTEKKDRLALPEELAVLAWQDKWTSHPQSLGAPAFSGSSKRQVGSDEYDCDQYICDIRNQAGGVSGQLAYNLLYKDGKLVKAQKYLLYKGKQQLLSTLDIMEFKAGVDEGAISKLNDVKVYKAELGDINDLLDNPVEEGTMGGALNAQK</sequence>
<dbReference type="EMBL" id="FNJQ01000011">
    <property type="protein sequence ID" value="SDP26184.1"/>
    <property type="molecule type" value="Genomic_DNA"/>
</dbReference>
<evidence type="ECO:0008006" key="4">
    <source>
        <dbReference type="Google" id="ProtNLM"/>
    </source>
</evidence>
<protein>
    <recommendedName>
        <fullName evidence="4">DUF4412 domain-containing protein</fullName>
    </recommendedName>
</protein>
<gene>
    <name evidence="2" type="ORF">SAMN05216366_11133</name>
</gene>
<dbReference type="AlphaFoldDB" id="A0A1H0R9K9"/>
<dbReference type="Proteomes" id="UP000182412">
    <property type="component" value="Unassembled WGS sequence"/>
</dbReference>
<evidence type="ECO:0000313" key="2">
    <source>
        <dbReference type="EMBL" id="SDP26184.1"/>
    </source>
</evidence>
<dbReference type="OrthoDB" id="1665243at2"/>
<keyword evidence="1" id="KW-0732">Signal</keyword>
<feature type="signal peptide" evidence="1">
    <location>
        <begin position="1"/>
        <end position="22"/>
    </location>
</feature>
<reference evidence="2 3" key="1">
    <citation type="submission" date="2016-10" db="EMBL/GenBank/DDBJ databases">
        <authorList>
            <person name="de Groot N.N."/>
        </authorList>
    </citation>
    <scope>NUCLEOTIDE SEQUENCE [LARGE SCALE GENOMIC DNA]</scope>
    <source>
        <strain evidence="2 3">S137</strain>
    </source>
</reference>
<organism evidence="2 3">
    <name type="scientific">Selenomonas ruminantium</name>
    <dbReference type="NCBI Taxonomy" id="971"/>
    <lineage>
        <taxon>Bacteria</taxon>
        <taxon>Bacillati</taxon>
        <taxon>Bacillota</taxon>
        <taxon>Negativicutes</taxon>
        <taxon>Selenomonadales</taxon>
        <taxon>Selenomonadaceae</taxon>
        <taxon>Selenomonas</taxon>
    </lineage>
</organism>
<evidence type="ECO:0000256" key="1">
    <source>
        <dbReference type="SAM" id="SignalP"/>
    </source>
</evidence>
<proteinExistence type="predicted"/>
<accession>A0A1H0R9K9</accession>
<name>A0A1H0R9K9_SELRU</name>
<feature type="chain" id="PRO_5039726926" description="DUF4412 domain-containing protein" evidence="1">
    <location>
        <begin position="23"/>
        <end position="259"/>
    </location>
</feature>